<accession>A0AA39WQN6</accession>
<protein>
    <submittedName>
        <fullName evidence="2">Uncharacterized protein</fullName>
    </submittedName>
</protein>
<keyword evidence="3" id="KW-1185">Reference proteome</keyword>
<dbReference type="AlphaFoldDB" id="A0AA39WQN6"/>
<keyword evidence="1" id="KW-0472">Membrane</keyword>
<comment type="caution">
    <text evidence="2">The sequence shown here is derived from an EMBL/GenBank/DDBJ whole genome shotgun (WGS) entry which is preliminary data.</text>
</comment>
<proteinExistence type="predicted"/>
<sequence>MDTLTIPLSFHLHLYLTYLTFFTTALATAITALLYCHFLDAILAFHVKIPTLRSKPKPEVEKTPGTYKEHCKALGKPCLFDYEIEWDAGLEDPFGGRDAKLAANLKAWREKMGEE</sequence>
<dbReference type="EMBL" id="JAULSU010000004">
    <property type="protein sequence ID" value="KAK0619756.1"/>
    <property type="molecule type" value="Genomic_DNA"/>
</dbReference>
<organism evidence="2 3">
    <name type="scientific">Immersiella caudata</name>
    <dbReference type="NCBI Taxonomy" id="314043"/>
    <lineage>
        <taxon>Eukaryota</taxon>
        <taxon>Fungi</taxon>
        <taxon>Dikarya</taxon>
        <taxon>Ascomycota</taxon>
        <taxon>Pezizomycotina</taxon>
        <taxon>Sordariomycetes</taxon>
        <taxon>Sordariomycetidae</taxon>
        <taxon>Sordariales</taxon>
        <taxon>Lasiosphaeriaceae</taxon>
        <taxon>Immersiella</taxon>
    </lineage>
</organism>
<keyword evidence="1" id="KW-0812">Transmembrane</keyword>
<reference evidence="2" key="1">
    <citation type="submission" date="2023-06" db="EMBL/GenBank/DDBJ databases">
        <title>Genome-scale phylogeny and comparative genomics of the fungal order Sordariales.</title>
        <authorList>
            <consortium name="Lawrence Berkeley National Laboratory"/>
            <person name="Hensen N."/>
            <person name="Bonometti L."/>
            <person name="Westerberg I."/>
            <person name="Brannstrom I.O."/>
            <person name="Guillou S."/>
            <person name="Cros-Aarteil S."/>
            <person name="Calhoun S."/>
            <person name="Haridas S."/>
            <person name="Kuo A."/>
            <person name="Mondo S."/>
            <person name="Pangilinan J."/>
            <person name="Riley R."/>
            <person name="Labutti K."/>
            <person name="Andreopoulos B."/>
            <person name="Lipzen A."/>
            <person name="Chen C."/>
            <person name="Yanf M."/>
            <person name="Daum C."/>
            <person name="Ng V."/>
            <person name="Clum A."/>
            <person name="Steindorff A."/>
            <person name="Ohm R."/>
            <person name="Martin F."/>
            <person name="Silar P."/>
            <person name="Natvig D."/>
            <person name="Lalanne C."/>
            <person name="Gautier V."/>
            <person name="Ament-Velasquez S.L."/>
            <person name="Kruys A."/>
            <person name="Hutchinson M.I."/>
            <person name="Powell A.J."/>
            <person name="Barry K."/>
            <person name="Miller A.N."/>
            <person name="Grigoriev I.V."/>
            <person name="Debuchy R."/>
            <person name="Gladieux P."/>
            <person name="Thoren M.H."/>
            <person name="Johannesson H."/>
        </authorList>
    </citation>
    <scope>NUCLEOTIDE SEQUENCE</scope>
    <source>
        <strain evidence="2">CBS 606.72</strain>
    </source>
</reference>
<evidence type="ECO:0000256" key="1">
    <source>
        <dbReference type="SAM" id="Phobius"/>
    </source>
</evidence>
<gene>
    <name evidence="2" type="ORF">B0T14DRAFT_566575</name>
</gene>
<evidence type="ECO:0000313" key="2">
    <source>
        <dbReference type="EMBL" id="KAK0619756.1"/>
    </source>
</evidence>
<evidence type="ECO:0000313" key="3">
    <source>
        <dbReference type="Proteomes" id="UP001175000"/>
    </source>
</evidence>
<feature type="transmembrane region" description="Helical" evidence="1">
    <location>
        <begin position="12"/>
        <end position="45"/>
    </location>
</feature>
<name>A0AA39WQN6_9PEZI</name>
<keyword evidence="1" id="KW-1133">Transmembrane helix</keyword>
<dbReference type="Proteomes" id="UP001175000">
    <property type="component" value="Unassembled WGS sequence"/>
</dbReference>